<dbReference type="AlphaFoldDB" id="A0A937FA28"/>
<dbReference type="EMBL" id="JAESIY010000010">
    <property type="protein sequence ID" value="MBL3658036.1"/>
    <property type="molecule type" value="Genomic_DNA"/>
</dbReference>
<dbReference type="RefSeq" id="WP_202245828.1">
    <property type="nucleotide sequence ID" value="NZ_JAESIY010000010.1"/>
</dbReference>
<comment type="caution">
    <text evidence="1">The sequence shown here is derived from an EMBL/GenBank/DDBJ whole genome shotgun (WGS) entry which is preliminary data.</text>
</comment>
<evidence type="ECO:0000313" key="1">
    <source>
        <dbReference type="EMBL" id="MBL3658036.1"/>
    </source>
</evidence>
<dbReference type="Proteomes" id="UP000659388">
    <property type="component" value="Unassembled WGS sequence"/>
</dbReference>
<gene>
    <name evidence="1" type="ORF">JL102_17935</name>
</gene>
<protein>
    <submittedName>
        <fullName evidence="1">Uncharacterized protein</fullName>
    </submittedName>
</protein>
<organism evidence="1 2">
    <name type="scientific">Fulvivirga sediminis</name>
    <dbReference type="NCBI Taxonomy" id="2803949"/>
    <lineage>
        <taxon>Bacteria</taxon>
        <taxon>Pseudomonadati</taxon>
        <taxon>Bacteroidota</taxon>
        <taxon>Cytophagia</taxon>
        <taxon>Cytophagales</taxon>
        <taxon>Fulvivirgaceae</taxon>
        <taxon>Fulvivirga</taxon>
    </lineage>
</organism>
<accession>A0A937FA28</accession>
<name>A0A937FA28_9BACT</name>
<evidence type="ECO:0000313" key="2">
    <source>
        <dbReference type="Proteomes" id="UP000659388"/>
    </source>
</evidence>
<keyword evidence="2" id="KW-1185">Reference proteome</keyword>
<reference evidence="1" key="1">
    <citation type="submission" date="2021-01" db="EMBL/GenBank/DDBJ databases">
        <title>Fulvivirga kasyanovii gen. nov., sp nov., a novel member of the phylum Bacteroidetes isolated from seawater in a mussel farm.</title>
        <authorList>
            <person name="Zhao L.-H."/>
            <person name="Wang Z.-J."/>
        </authorList>
    </citation>
    <scope>NUCLEOTIDE SEQUENCE</scope>
    <source>
        <strain evidence="1">2943</strain>
    </source>
</reference>
<sequence>MKTRLLICGLLFITGISLAQKYKVKKDVLYKDKVVIGKVTGKVKEFTVFDNNDAPILHANQGYFKARIPGQKDILWMDLEFPALDKKVRINSMTYWSVKNFLNVELFGKGVHLYDDGFNTNDIDTFVDVAEKVRKDTMEVVEVLNYYNVALSKLGMPKKPDASLYFEKIYNSRNYWIYQIYRNEGEEGEEKRSIKIGKMEFSGVADRSIASSTGSGKKVNEMKIYRKLIAEVTGPDSKYLEYTDGNYLLAATIDLNDALGELYLYQDGEYMSRMKYEVKTGDKSEGTIGKSVANWMFSHGYL</sequence>
<proteinExistence type="predicted"/>